<reference evidence="6 8" key="2">
    <citation type="submission" date="2017-06" db="EMBL/GenBank/DDBJ databases">
        <authorList>
            <consortium name="Pathogen Informatics"/>
        </authorList>
    </citation>
    <scope>NUCLEOTIDE SEQUENCE [LARGE SCALE GENOMIC DNA]</scope>
    <source>
        <strain evidence="6 8">NCTC13015</strain>
    </source>
</reference>
<feature type="transmembrane region" description="Helical" evidence="3">
    <location>
        <begin position="12"/>
        <end position="31"/>
    </location>
</feature>
<organism evidence="5 7">
    <name type="scientific">Corynebacterium imitans</name>
    <dbReference type="NCBI Taxonomy" id="156978"/>
    <lineage>
        <taxon>Bacteria</taxon>
        <taxon>Bacillati</taxon>
        <taxon>Actinomycetota</taxon>
        <taxon>Actinomycetes</taxon>
        <taxon>Mycobacteriales</taxon>
        <taxon>Corynebacteriaceae</taxon>
        <taxon>Corynebacterium</taxon>
    </lineage>
</organism>
<keyword evidence="3" id="KW-0812">Transmembrane</keyword>
<evidence type="ECO:0000313" key="5">
    <source>
        <dbReference type="EMBL" id="AIJ34212.1"/>
    </source>
</evidence>
<evidence type="ECO:0000256" key="1">
    <source>
        <dbReference type="SAM" id="Coils"/>
    </source>
</evidence>
<gene>
    <name evidence="5" type="ORF">CIMIT_10255</name>
    <name evidence="6" type="ORF">SAMEA4535761_02109</name>
</gene>
<keyword evidence="3" id="KW-1133">Transmembrane helix</keyword>
<feature type="domain" description="DUF6779" evidence="4">
    <location>
        <begin position="38"/>
        <end position="135"/>
    </location>
</feature>
<proteinExistence type="predicted"/>
<dbReference type="HOGENOM" id="CLU_056332_0_0_11"/>
<keyword evidence="3" id="KW-0472">Membrane</keyword>
<keyword evidence="1" id="KW-0175">Coiled coil</keyword>
<dbReference type="Proteomes" id="UP000215374">
    <property type="component" value="Chromosome 1"/>
</dbReference>
<keyword evidence="6" id="KW-0378">Hydrolase</keyword>
<dbReference type="KEGG" id="cii:CIMIT_10255"/>
<accession>A0A076NTI4</accession>
<keyword evidence="6" id="KW-0645">Protease</keyword>
<evidence type="ECO:0000256" key="2">
    <source>
        <dbReference type="SAM" id="MobiDB-lite"/>
    </source>
</evidence>
<feature type="region of interest" description="Disordered" evidence="2">
    <location>
        <begin position="141"/>
        <end position="310"/>
    </location>
</feature>
<dbReference type="EMBL" id="LT906467">
    <property type="protein sequence ID" value="SNV83141.1"/>
    <property type="molecule type" value="Genomic_DNA"/>
</dbReference>
<dbReference type="Pfam" id="PF20570">
    <property type="entry name" value="DUF6779"/>
    <property type="match status" value="1"/>
</dbReference>
<feature type="transmembrane region" description="Helical" evidence="3">
    <location>
        <begin position="37"/>
        <end position="57"/>
    </location>
</feature>
<evidence type="ECO:0000313" key="8">
    <source>
        <dbReference type="Proteomes" id="UP000215374"/>
    </source>
</evidence>
<dbReference type="AlphaFoldDB" id="A0A076NTI4"/>
<feature type="compositionally biased region" description="Basic and acidic residues" evidence="2">
    <location>
        <begin position="241"/>
        <end position="258"/>
    </location>
</feature>
<name>A0A076NTI4_9CORY</name>
<dbReference type="Proteomes" id="UP000028780">
    <property type="component" value="Chromosome"/>
</dbReference>
<dbReference type="STRING" id="156978.CIMIT_10255"/>
<dbReference type="OrthoDB" id="4409518at2"/>
<evidence type="ECO:0000256" key="3">
    <source>
        <dbReference type="SAM" id="Phobius"/>
    </source>
</evidence>
<dbReference type="EMBL" id="CP009211">
    <property type="protein sequence ID" value="AIJ34212.1"/>
    <property type="molecule type" value="Genomic_DNA"/>
</dbReference>
<dbReference type="GO" id="GO:0006508">
    <property type="term" value="P:proteolysis"/>
    <property type="evidence" value="ECO:0007669"/>
    <property type="project" value="UniProtKB-KW"/>
</dbReference>
<feature type="compositionally biased region" description="Basic and acidic residues" evidence="2">
    <location>
        <begin position="269"/>
        <end position="280"/>
    </location>
</feature>
<evidence type="ECO:0000313" key="6">
    <source>
        <dbReference type="EMBL" id="SNV83141.1"/>
    </source>
</evidence>
<keyword evidence="7" id="KW-1185">Reference proteome</keyword>
<dbReference type="RefSeq" id="WP_038592458.1">
    <property type="nucleotide sequence ID" value="NZ_CP009211.1"/>
</dbReference>
<dbReference type="GO" id="GO:0008237">
    <property type="term" value="F:metallopeptidase activity"/>
    <property type="evidence" value="ECO:0007669"/>
    <property type="project" value="UniProtKB-KW"/>
</dbReference>
<evidence type="ECO:0000313" key="7">
    <source>
        <dbReference type="Proteomes" id="UP000028780"/>
    </source>
</evidence>
<evidence type="ECO:0000259" key="4">
    <source>
        <dbReference type="Pfam" id="PF20570"/>
    </source>
</evidence>
<protein>
    <submittedName>
        <fullName evidence="6">Zinc metalloprotease</fullName>
    </submittedName>
</protein>
<reference evidence="5 7" key="1">
    <citation type="submission" date="2014-08" db="EMBL/GenBank/DDBJ databases">
        <title>Complete genome sequence of Corynebacterium imitans DSM 44264, isolated from a five-month-old boy with suspected pharyngeal diphtheria.</title>
        <authorList>
            <person name="Mollmann S."/>
            <person name="Albersmeier A."/>
            <person name="Ruckert C."/>
            <person name="Tauch A."/>
        </authorList>
    </citation>
    <scope>NUCLEOTIDE SEQUENCE [LARGE SCALE GENOMIC DNA]</scope>
    <source>
        <strain evidence="5 7">DSM 44264</strain>
    </source>
</reference>
<dbReference type="eggNOG" id="ENOG5033Y1Q">
    <property type="taxonomic scope" value="Bacteria"/>
</dbReference>
<sequence>MTAESSSRDNGNIWVIVPFALAIVGTVVMLFTNSANALKISLILALWAAAAGLIIIFKTRRDRDEATRALEASEAQHKEEIARLEARPAPAAPSVDEELLRELQSEIKALRSQLEEMSGQVFEYEPAAVRAAARRIQEIEQAGAAPEAADTWAKETAAQPSEAVHPVEEPKPEPKTELKTEPKGPSTYETAKITRVTSEHTAAGSRRTRPSGAPSSDAVAGKIGQMPQREQPNPLSALISERAKAEAEKPAQQEKPAEPAKPAQPEPETPEHAGRHEQPAKESTGGRRRRDAGREGTLTVAELIARSKRS</sequence>
<dbReference type="InterPro" id="IPR046706">
    <property type="entry name" value="DUF6779"/>
</dbReference>
<feature type="compositionally biased region" description="Basic and acidic residues" evidence="2">
    <location>
        <begin position="165"/>
        <end position="182"/>
    </location>
</feature>
<feature type="coiled-coil region" evidence="1">
    <location>
        <begin position="63"/>
        <end position="120"/>
    </location>
</feature>
<keyword evidence="6" id="KW-0482">Metalloprotease</keyword>